<name>A0A399RG10_9PROT</name>
<dbReference type="EMBL" id="QWFX01000006">
    <property type="protein sequence ID" value="RIJ30308.1"/>
    <property type="molecule type" value="Genomic_DNA"/>
</dbReference>
<evidence type="ECO:0000256" key="2">
    <source>
        <dbReference type="SAM" id="SignalP"/>
    </source>
</evidence>
<dbReference type="Proteomes" id="UP000266385">
    <property type="component" value="Unassembled WGS sequence"/>
</dbReference>
<comment type="caution">
    <text evidence="3">The sequence shown here is derived from an EMBL/GenBank/DDBJ whole genome shotgun (WGS) entry which is preliminary data.</text>
</comment>
<feature type="region of interest" description="Disordered" evidence="1">
    <location>
        <begin position="55"/>
        <end position="104"/>
    </location>
</feature>
<feature type="compositionally biased region" description="Basic and acidic residues" evidence="1">
    <location>
        <begin position="95"/>
        <end position="104"/>
    </location>
</feature>
<dbReference type="RefSeq" id="WP_119375627.1">
    <property type="nucleotide sequence ID" value="NZ_QWFX01000006.1"/>
</dbReference>
<evidence type="ECO:0000313" key="4">
    <source>
        <dbReference type="Proteomes" id="UP000266385"/>
    </source>
</evidence>
<feature type="chain" id="PRO_5017361941" evidence="2">
    <location>
        <begin position="22"/>
        <end position="145"/>
    </location>
</feature>
<evidence type="ECO:0000313" key="3">
    <source>
        <dbReference type="EMBL" id="RIJ30308.1"/>
    </source>
</evidence>
<proteinExistence type="predicted"/>
<reference evidence="3 4" key="1">
    <citation type="submission" date="2018-08" db="EMBL/GenBank/DDBJ databases">
        <title>Henriciella mobilis sp. nov., isolated from seawater.</title>
        <authorList>
            <person name="Cheng H."/>
            <person name="Wu Y.-H."/>
            <person name="Xu X.-W."/>
            <person name="Guo L.-L."/>
        </authorList>
    </citation>
    <scope>NUCLEOTIDE SEQUENCE [LARGE SCALE GENOMIC DNA]</scope>
    <source>
        <strain evidence="3 4">JN25</strain>
    </source>
</reference>
<evidence type="ECO:0000256" key="1">
    <source>
        <dbReference type="SAM" id="MobiDB-lite"/>
    </source>
</evidence>
<feature type="signal peptide" evidence="2">
    <location>
        <begin position="1"/>
        <end position="21"/>
    </location>
</feature>
<accession>A0A399RG10</accession>
<gene>
    <name evidence="3" type="ORF">D1223_06595</name>
</gene>
<organism evidence="3 4">
    <name type="scientific">Henriciella mobilis</name>
    <dbReference type="NCBI Taxonomy" id="2305467"/>
    <lineage>
        <taxon>Bacteria</taxon>
        <taxon>Pseudomonadati</taxon>
        <taxon>Pseudomonadota</taxon>
        <taxon>Alphaproteobacteria</taxon>
        <taxon>Hyphomonadales</taxon>
        <taxon>Hyphomonadaceae</taxon>
        <taxon>Henriciella</taxon>
    </lineage>
</organism>
<sequence length="145" mass="15156">MKRTLLSATTALAFAMTPAAAQVVGGEAEIDTDTSIETDFANDGAETRTGVSADIKVDPGQYNMPDSKTGADTRAQNQAGVTVEDRTGQSAALDGKARMDARSSARIEGDIPDALTKYEIGQIRKAGPEAVADIDTISKGDLTYE</sequence>
<keyword evidence="4" id="KW-1185">Reference proteome</keyword>
<dbReference type="AlphaFoldDB" id="A0A399RG10"/>
<protein>
    <submittedName>
        <fullName evidence="3">Uncharacterized protein</fullName>
    </submittedName>
</protein>
<keyword evidence="2" id="KW-0732">Signal</keyword>